<evidence type="ECO:0000256" key="1">
    <source>
        <dbReference type="SAM" id="MobiDB-lite"/>
    </source>
</evidence>
<protein>
    <submittedName>
        <fullName evidence="2">Uncharacterized protein</fullName>
    </submittedName>
</protein>
<gene>
    <name evidence="2" type="ORF">B0H16DRAFT_1733742</name>
</gene>
<dbReference type="EMBL" id="JARKIB010000158">
    <property type="protein sequence ID" value="KAJ7730586.1"/>
    <property type="molecule type" value="Genomic_DNA"/>
</dbReference>
<feature type="region of interest" description="Disordered" evidence="1">
    <location>
        <begin position="1"/>
        <end position="20"/>
    </location>
</feature>
<name>A0AAD7MU00_9AGAR</name>
<sequence>MAARCNVVRPPPDWRSSSSGSSRFLCSFQADSNSDASKYFGLTMGLSGTTSASTPELILSQDSPCPSVISRSGHGVVVGSGLTTTPDTRALGPVDNDLRLFESRSLSSASTHGAGPDLSLACEQRSATANLSLAQFSLRPSVSTQSTGSDLSSALGQRVERLATGRISSRDESVFLHRNAVSSITVRQSSVPTPACSHSSAAPSPTPCRLVVLLSHSTTSAPKFAPAFSAPPSRIHGLHPPASGGLGGSSSSPRCPIPPL</sequence>
<accession>A0AAD7MU00</accession>
<evidence type="ECO:0000313" key="3">
    <source>
        <dbReference type="Proteomes" id="UP001215598"/>
    </source>
</evidence>
<comment type="caution">
    <text evidence="2">The sequence shown here is derived from an EMBL/GenBank/DDBJ whole genome shotgun (WGS) entry which is preliminary data.</text>
</comment>
<proteinExistence type="predicted"/>
<feature type="region of interest" description="Disordered" evidence="1">
    <location>
        <begin position="225"/>
        <end position="260"/>
    </location>
</feature>
<reference evidence="2" key="1">
    <citation type="submission" date="2023-03" db="EMBL/GenBank/DDBJ databases">
        <title>Massive genome expansion in bonnet fungi (Mycena s.s.) driven by repeated elements and novel gene families across ecological guilds.</title>
        <authorList>
            <consortium name="Lawrence Berkeley National Laboratory"/>
            <person name="Harder C.B."/>
            <person name="Miyauchi S."/>
            <person name="Viragh M."/>
            <person name="Kuo A."/>
            <person name="Thoen E."/>
            <person name="Andreopoulos B."/>
            <person name="Lu D."/>
            <person name="Skrede I."/>
            <person name="Drula E."/>
            <person name="Henrissat B."/>
            <person name="Morin E."/>
            <person name="Kohler A."/>
            <person name="Barry K."/>
            <person name="LaButti K."/>
            <person name="Morin E."/>
            <person name="Salamov A."/>
            <person name="Lipzen A."/>
            <person name="Mereny Z."/>
            <person name="Hegedus B."/>
            <person name="Baldrian P."/>
            <person name="Stursova M."/>
            <person name="Weitz H."/>
            <person name="Taylor A."/>
            <person name="Grigoriev I.V."/>
            <person name="Nagy L.G."/>
            <person name="Martin F."/>
            <person name="Kauserud H."/>
        </authorList>
    </citation>
    <scope>NUCLEOTIDE SEQUENCE</scope>
    <source>
        <strain evidence="2">CBHHK182m</strain>
    </source>
</reference>
<evidence type="ECO:0000313" key="2">
    <source>
        <dbReference type="EMBL" id="KAJ7730586.1"/>
    </source>
</evidence>
<keyword evidence="3" id="KW-1185">Reference proteome</keyword>
<organism evidence="2 3">
    <name type="scientific">Mycena metata</name>
    <dbReference type="NCBI Taxonomy" id="1033252"/>
    <lineage>
        <taxon>Eukaryota</taxon>
        <taxon>Fungi</taxon>
        <taxon>Dikarya</taxon>
        <taxon>Basidiomycota</taxon>
        <taxon>Agaricomycotina</taxon>
        <taxon>Agaricomycetes</taxon>
        <taxon>Agaricomycetidae</taxon>
        <taxon>Agaricales</taxon>
        <taxon>Marasmiineae</taxon>
        <taxon>Mycenaceae</taxon>
        <taxon>Mycena</taxon>
    </lineage>
</organism>
<dbReference type="Proteomes" id="UP001215598">
    <property type="component" value="Unassembled WGS sequence"/>
</dbReference>
<feature type="compositionally biased region" description="Low complexity" evidence="1">
    <location>
        <begin position="225"/>
        <end position="253"/>
    </location>
</feature>
<dbReference type="AlphaFoldDB" id="A0AAD7MU00"/>